<name>F4SCG4_MELLP</name>
<dbReference type="InterPro" id="IPR009075">
    <property type="entry name" value="AcylCo_DH/oxidase_C"/>
</dbReference>
<dbReference type="GO" id="GO:0016627">
    <property type="term" value="F:oxidoreductase activity, acting on the CH-CH group of donors"/>
    <property type="evidence" value="ECO:0007669"/>
    <property type="project" value="InterPro"/>
</dbReference>
<dbReference type="AlphaFoldDB" id="F4SCG4"/>
<keyword evidence="1" id="KW-0285">Flavoprotein</keyword>
<sequence>MSLISPTDADHKSGNAQTSIFQRRTTRNAFFLETDLGRGFDCRNAIGLLNEGRTGIAAQMVGLAQGAFDQSVSYTYQRKQSGTPIRD</sequence>
<dbReference type="Gene3D" id="1.20.140.10">
    <property type="entry name" value="Butyryl-CoA Dehydrogenase, subunit A, domain 3"/>
    <property type="match status" value="1"/>
</dbReference>
<feature type="domain" description="Acyl-CoA dehydrogenase/oxidase C-terminal" evidence="2">
    <location>
        <begin position="44"/>
        <end position="86"/>
    </location>
</feature>
<gene>
    <name evidence="3" type="ORF">MELLADRAFT_84559</name>
</gene>
<dbReference type="SUPFAM" id="SSF47203">
    <property type="entry name" value="Acyl-CoA dehydrogenase C-terminal domain-like"/>
    <property type="match status" value="1"/>
</dbReference>
<reference evidence="4" key="1">
    <citation type="journal article" date="2011" name="Proc. Natl. Acad. Sci. U.S.A.">
        <title>Obligate biotrophy features unraveled by the genomic analysis of rust fungi.</title>
        <authorList>
            <person name="Duplessis S."/>
            <person name="Cuomo C.A."/>
            <person name="Lin Y.-C."/>
            <person name="Aerts A."/>
            <person name="Tisserant E."/>
            <person name="Veneault-Fourrey C."/>
            <person name="Joly D.L."/>
            <person name="Hacquard S."/>
            <person name="Amselem J."/>
            <person name="Cantarel B.L."/>
            <person name="Chiu R."/>
            <person name="Coutinho P.M."/>
            <person name="Feau N."/>
            <person name="Field M."/>
            <person name="Frey P."/>
            <person name="Gelhaye E."/>
            <person name="Goldberg J."/>
            <person name="Grabherr M.G."/>
            <person name="Kodira C.D."/>
            <person name="Kohler A."/>
            <person name="Kuees U."/>
            <person name="Lindquist E.A."/>
            <person name="Lucas S.M."/>
            <person name="Mago R."/>
            <person name="Mauceli E."/>
            <person name="Morin E."/>
            <person name="Murat C."/>
            <person name="Pangilinan J.L."/>
            <person name="Park R."/>
            <person name="Pearson M."/>
            <person name="Quesneville H."/>
            <person name="Rouhier N."/>
            <person name="Sakthikumar S."/>
            <person name="Salamov A.A."/>
            <person name="Schmutz J."/>
            <person name="Selles B."/>
            <person name="Shapiro H."/>
            <person name="Tanguay P."/>
            <person name="Tuskan G.A."/>
            <person name="Henrissat B."/>
            <person name="Van de Peer Y."/>
            <person name="Rouze P."/>
            <person name="Ellis J.G."/>
            <person name="Dodds P.N."/>
            <person name="Schein J.E."/>
            <person name="Zhong S."/>
            <person name="Hamelin R.C."/>
            <person name="Grigoriev I.V."/>
            <person name="Szabo L.J."/>
            <person name="Martin F."/>
        </authorList>
    </citation>
    <scope>NUCLEOTIDE SEQUENCE [LARGE SCALE GENOMIC DNA]</scope>
    <source>
        <strain evidence="4">98AG31 / pathotype 3-4-7</strain>
    </source>
</reference>
<protein>
    <recommendedName>
        <fullName evidence="2">Acyl-CoA dehydrogenase/oxidase C-terminal domain-containing protein</fullName>
    </recommendedName>
</protein>
<dbReference type="Pfam" id="PF00441">
    <property type="entry name" value="Acyl-CoA_dh_1"/>
    <property type="match status" value="1"/>
</dbReference>
<evidence type="ECO:0000256" key="1">
    <source>
        <dbReference type="ARBA" id="ARBA00022630"/>
    </source>
</evidence>
<dbReference type="GeneID" id="18933530"/>
<dbReference type="STRING" id="747676.F4SCG4"/>
<proteinExistence type="predicted"/>
<dbReference type="InParanoid" id="F4SCG4"/>
<dbReference type="RefSeq" id="XP_007419068.1">
    <property type="nucleotide sequence ID" value="XM_007419006.1"/>
</dbReference>
<evidence type="ECO:0000313" key="3">
    <source>
        <dbReference type="EMBL" id="EGF97649.1"/>
    </source>
</evidence>
<keyword evidence="4" id="KW-1185">Reference proteome</keyword>
<dbReference type="Proteomes" id="UP000001072">
    <property type="component" value="Unassembled WGS sequence"/>
</dbReference>
<organism evidence="4">
    <name type="scientific">Melampsora larici-populina (strain 98AG31 / pathotype 3-4-7)</name>
    <name type="common">Poplar leaf rust fungus</name>
    <dbReference type="NCBI Taxonomy" id="747676"/>
    <lineage>
        <taxon>Eukaryota</taxon>
        <taxon>Fungi</taxon>
        <taxon>Dikarya</taxon>
        <taxon>Basidiomycota</taxon>
        <taxon>Pucciniomycotina</taxon>
        <taxon>Pucciniomycetes</taxon>
        <taxon>Pucciniales</taxon>
        <taxon>Melampsoraceae</taxon>
        <taxon>Melampsora</taxon>
    </lineage>
</organism>
<dbReference type="KEGG" id="mlr:MELLADRAFT_84559"/>
<dbReference type="OrthoDB" id="10262177at2759"/>
<evidence type="ECO:0000313" key="4">
    <source>
        <dbReference type="Proteomes" id="UP000001072"/>
    </source>
</evidence>
<evidence type="ECO:0000259" key="2">
    <source>
        <dbReference type="Pfam" id="PF00441"/>
    </source>
</evidence>
<dbReference type="VEuPathDB" id="FungiDB:MELLADRAFT_84559"/>
<dbReference type="HOGENOM" id="CLU_2483826_0_0_1"/>
<dbReference type="InterPro" id="IPR036250">
    <property type="entry name" value="AcylCo_DH-like_C"/>
</dbReference>
<dbReference type="EMBL" id="GL883208">
    <property type="protein sequence ID" value="EGF97649.1"/>
    <property type="molecule type" value="Genomic_DNA"/>
</dbReference>
<accession>F4SCG4</accession>